<dbReference type="EMBL" id="SLUO01000002">
    <property type="protein sequence ID" value="TCL60578.1"/>
    <property type="molecule type" value="Genomic_DNA"/>
</dbReference>
<gene>
    <name evidence="1" type="ORF">EDD76_102276</name>
</gene>
<dbReference type="Proteomes" id="UP000295718">
    <property type="component" value="Unassembled WGS sequence"/>
</dbReference>
<accession>A0A4R1R550</accession>
<keyword evidence="2" id="KW-1185">Reference proteome</keyword>
<dbReference type="OrthoDB" id="3035974at2"/>
<organism evidence="1 2">
    <name type="scientific">Kineothrix alysoides</name>
    <dbReference type="NCBI Taxonomy" id="1469948"/>
    <lineage>
        <taxon>Bacteria</taxon>
        <taxon>Bacillati</taxon>
        <taxon>Bacillota</taxon>
        <taxon>Clostridia</taxon>
        <taxon>Lachnospirales</taxon>
        <taxon>Lachnospiraceae</taxon>
        <taxon>Kineothrix</taxon>
    </lineage>
</organism>
<dbReference type="AlphaFoldDB" id="A0A4R1R550"/>
<evidence type="ECO:0000313" key="1">
    <source>
        <dbReference type="EMBL" id="TCL60578.1"/>
    </source>
</evidence>
<reference evidence="1 2" key="1">
    <citation type="submission" date="2019-03" db="EMBL/GenBank/DDBJ databases">
        <title>Genomic Encyclopedia of Type Strains, Phase IV (KMG-IV): sequencing the most valuable type-strain genomes for metagenomic binning, comparative biology and taxonomic classification.</title>
        <authorList>
            <person name="Goeker M."/>
        </authorList>
    </citation>
    <scope>NUCLEOTIDE SEQUENCE [LARGE SCALE GENOMIC DNA]</scope>
    <source>
        <strain evidence="1 2">DSM 100556</strain>
    </source>
</reference>
<dbReference type="RefSeq" id="WP_031389089.1">
    <property type="nucleotide sequence ID" value="NZ_JPNB01000001.1"/>
</dbReference>
<sequence>MEIEIIEGHDGSSYFWIKPVRIETTESIKWEDVREYDEEISIEEGDVECFLAYFFLKYYDSKLTYNYRRNLEYGDEAENNQFEWYLEHNFYTYETMNKMLDDMKKTAILLRDHYDDTYLNEIKSKFSIFYMVDVDSDEYVEGKNTSKTIEMHRDVVIDFYNRFIARIKKMMENNPDCDLLSIMGP</sequence>
<proteinExistence type="predicted"/>
<evidence type="ECO:0000313" key="2">
    <source>
        <dbReference type="Proteomes" id="UP000295718"/>
    </source>
</evidence>
<comment type="caution">
    <text evidence="1">The sequence shown here is derived from an EMBL/GenBank/DDBJ whole genome shotgun (WGS) entry which is preliminary data.</text>
</comment>
<protein>
    <submittedName>
        <fullName evidence="1">Uncharacterized protein</fullName>
    </submittedName>
</protein>
<dbReference type="STRING" id="1469948.GCA_000732725_00312"/>
<name>A0A4R1R550_9FIRM</name>